<accession>A0AAU8IFL9</accession>
<dbReference type="AlphaFoldDB" id="A0AAU8IFL9"/>
<organism evidence="1">
    <name type="scientific">Sporolactobacillus sp. Y61</name>
    <dbReference type="NCBI Taxonomy" id="3160863"/>
    <lineage>
        <taxon>Bacteria</taxon>
        <taxon>Bacillati</taxon>
        <taxon>Bacillota</taxon>
        <taxon>Bacilli</taxon>
        <taxon>Bacillales</taxon>
        <taxon>Sporolactobacillaceae</taxon>
        <taxon>Sporolactobacillus</taxon>
    </lineage>
</organism>
<dbReference type="RefSeq" id="WP_353948432.1">
    <property type="nucleotide sequence ID" value="NZ_CP159510.1"/>
</dbReference>
<name>A0AAU8IFL9_9BACL</name>
<sequence>MSLKFVHQKLNDVRQSMITMITSAHYVSDCNLYYQSFLTDWDYTEVKKRSGQIIAGKKRLHFHLFYNDQKAADDKMAFNKLLDRLEGGLQSA</sequence>
<evidence type="ECO:0000313" key="1">
    <source>
        <dbReference type="EMBL" id="XCJ17127.1"/>
    </source>
</evidence>
<proteinExistence type="predicted"/>
<reference evidence="1" key="1">
    <citation type="submission" date="2024-06" db="EMBL/GenBank/DDBJ databases">
        <authorList>
            <person name="Fan A."/>
            <person name="Zhang F.Y."/>
            <person name="Zhang L."/>
        </authorList>
    </citation>
    <scope>NUCLEOTIDE SEQUENCE</scope>
    <source>
        <strain evidence="1">Y61</strain>
    </source>
</reference>
<protein>
    <submittedName>
        <fullName evidence="1">Uncharacterized protein</fullName>
    </submittedName>
</protein>
<gene>
    <name evidence="1" type="ORF">ABNN70_00795</name>
</gene>
<dbReference type="EMBL" id="CP159510">
    <property type="protein sequence ID" value="XCJ17127.1"/>
    <property type="molecule type" value="Genomic_DNA"/>
</dbReference>